<dbReference type="STRING" id="1058.SAMN05421783_1154"/>
<dbReference type="SUPFAM" id="SSF52172">
    <property type="entry name" value="CheY-like"/>
    <property type="match status" value="1"/>
</dbReference>
<feature type="modified residue" description="4-aspartylphosphate" evidence="3">
    <location>
        <position position="58"/>
    </location>
</feature>
<sequence length="219" mass="24239">MSRSPATLLIADDHDLLRDMLARRLAEEPDLQVIGTVADASAALDACLAHRPDLVLMDIDMPGLSAFKAAHLMRDRLPDTRILFLSAYVHDGFISQALEVRAGGYLTKGRNPEALITCIRTVIRGGTCFAPEVESRLEIGPGGVRLAQKPRSRLELLTAREKQILSYLARGMSKKEIARLDGTSVKTVDHHCQHVMEKLDLHDRVELTRYAIREGLVAP</sequence>
<dbReference type="Pfam" id="PF00196">
    <property type="entry name" value="GerE"/>
    <property type="match status" value="1"/>
</dbReference>
<dbReference type="InterPro" id="IPR016032">
    <property type="entry name" value="Sig_transdc_resp-reg_C-effctor"/>
</dbReference>
<evidence type="ECO:0000256" key="3">
    <source>
        <dbReference type="PROSITE-ProRule" id="PRU00169"/>
    </source>
</evidence>
<evidence type="ECO:0000256" key="1">
    <source>
        <dbReference type="ARBA" id="ARBA00022553"/>
    </source>
</evidence>
<dbReference type="CDD" id="cd06170">
    <property type="entry name" value="LuxR_C_like"/>
    <property type="match status" value="1"/>
</dbReference>
<dbReference type="GO" id="GO:0000160">
    <property type="term" value="P:phosphorelay signal transduction system"/>
    <property type="evidence" value="ECO:0007669"/>
    <property type="project" value="InterPro"/>
</dbReference>
<name>A0A1H2ZAI2_THIRO</name>
<dbReference type="SMART" id="SM00421">
    <property type="entry name" value="HTH_LUXR"/>
    <property type="match status" value="1"/>
</dbReference>
<dbReference type="CDD" id="cd17535">
    <property type="entry name" value="REC_NarL-like"/>
    <property type="match status" value="1"/>
</dbReference>
<dbReference type="Proteomes" id="UP000198816">
    <property type="component" value="Unassembled WGS sequence"/>
</dbReference>
<organism evidence="6 7">
    <name type="scientific">Thiocapsa roseopersicina</name>
    <dbReference type="NCBI Taxonomy" id="1058"/>
    <lineage>
        <taxon>Bacteria</taxon>
        <taxon>Pseudomonadati</taxon>
        <taxon>Pseudomonadota</taxon>
        <taxon>Gammaproteobacteria</taxon>
        <taxon>Chromatiales</taxon>
        <taxon>Chromatiaceae</taxon>
        <taxon>Thiocapsa</taxon>
    </lineage>
</organism>
<dbReference type="PROSITE" id="PS50043">
    <property type="entry name" value="HTH_LUXR_2"/>
    <property type="match status" value="1"/>
</dbReference>
<dbReference type="PANTHER" id="PTHR43214:SF43">
    <property type="entry name" value="TWO-COMPONENT RESPONSE REGULATOR"/>
    <property type="match status" value="1"/>
</dbReference>
<dbReference type="OrthoDB" id="9796655at2"/>
<dbReference type="InterPro" id="IPR000792">
    <property type="entry name" value="Tscrpt_reg_LuxR_C"/>
</dbReference>
<dbReference type="AlphaFoldDB" id="A0A1H2ZAI2"/>
<evidence type="ECO:0000259" key="4">
    <source>
        <dbReference type="PROSITE" id="PS50043"/>
    </source>
</evidence>
<evidence type="ECO:0000259" key="5">
    <source>
        <dbReference type="PROSITE" id="PS50110"/>
    </source>
</evidence>
<evidence type="ECO:0000313" key="6">
    <source>
        <dbReference type="EMBL" id="SDX13854.1"/>
    </source>
</evidence>
<dbReference type="GO" id="GO:0003677">
    <property type="term" value="F:DNA binding"/>
    <property type="evidence" value="ECO:0007669"/>
    <property type="project" value="UniProtKB-KW"/>
</dbReference>
<gene>
    <name evidence="6" type="ORF">SAMN05421783_1154</name>
</gene>
<dbReference type="Gene3D" id="3.40.50.2300">
    <property type="match status" value="1"/>
</dbReference>
<evidence type="ECO:0000256" key="2">
    <source>
        <dbReference type="ARBA" id="ARBA00023125"/>
    </source>
</evidence>
<accession>A0A1H2ZAI2</accession>
<dbReference type="PROSITE" id="PS50110">
    <property type="entry name" value="RESPONSE_REGULATORY"/>
    <property type="match status" value="1"/>
</dbReference>
<reference evidence="7" key="1">
    <citation type="submission" date="2016-10" db="EMBL/GenBank/DDBJ databases">
        <authorList>
            <person name="Varghese N."/>
            <person name="Submissions S."/>
        </authorList>
    </citation>
    <scope>NUCLEOTIDE SEQUENCE [LARGE SCALE GENOMIC DNA]</scope>
    <source>
        <strain evidence="7">DSM 217</strain>
    </source>
</reference>
<dbReference type="SUPFAM" id="SSF46894">
    <property type="entry name" value="C-terminal effector domain of the bipartite response regulators"/>
    <property type="match status" value="1"/>
</dbReference>
<keyword evidence="7" id="KW-1185">Reference proteome</keyword>
<evidence type="ECO:0000313" key="7">
    <source>
        <dbReference type="Proteomes" id="UP000198816"/>
    </source>
</evidence>
<dbReference type="GO" id="GO:0006355">
    <property type="term" value="P:regulation of DNA-templated transcription"/>
    <property type="evidence" value="ECO:0007669"/>
    <property type="project" value="InterPro"/>
</dbReference>
<dbReference type="Pfam" id="PF00072">
    <property type="entry name" value="Response_reg"/>
    <property type="match status" value="1"/>
</dbReference>
<keyword evidence="2" id="KW-0238">DNA-binding</keyword>
<dbReference type="SMART" id="SM00448">
    <property type="entry name" value="REC"/>
    <property type="match status" value="1"/>
</dbReference>
<dbReference type="InterPro" id="IPR058245">
    <property type="entry name" value="NreC/VraR/RcsB-like_REC"/>
</dbReference>
<proteinExistence type="predicted"/>
<dbReference type="PRINTS" id="PR00038">
    <property type="entry name" value="HTHLUXR"/>
</dbReference>
<dbReference type="InterPro" id="IPR001789">
    <property type="entry name" value="Sig_transdc_resp-reg_receiver"/>
</dbReference>
<dbReference type="InterPro" id="IPR011006">
    <property type="entry name" value="CheY-like_superfamily"/>
</dbReference>
<feature type="domain" description="HTH luxR-type" evidence="4">
    <location>
        <begin position="150"/>
        <end position="215"/>
    </location>
</feature>
<feature type="domain" description="Response regulatory" evidence="5">
    <location>
        <begin position="7"/>
        <end position="123"/>
    </location>
</feature>
<dbReference type="EMBL" id="FNNZ01000015">
    <property type="protein sequence ID" value="SDX13854.1"/>
    <property type="molecule type" value="Genomic_DNA"/>
</dbReference>
<keyword evidence="1 3" id="KW-0597">Phosphoprotein</keyword>
<dbReference type="RefSeq" id="WP_093034031.1">
    <property type="nucleotide sequence ID" value="NZ_FNNZ01000015.1"/>
</dbReference>
<dbReference type="PANTHER" id="PTHR43214">
    <property type="entry name" value="TWO-COMPONENT RESPONSE REGULATOR"/>
    <property type="match status" value="1"/>
</dbReference>
<protein>
    <submittedName>
        <fullName evidence="6">Two component transcriptional regulator, LuxR family</fullName>
    </submittedName>
</protein>
<dbReference type="InterPro" id="IPR039420">
    <property type="entry name" value="WalR-like"/>
</dbReference>